<dbReference type="Gene3D" id="3.40.1460.10">
    <property type="entry name" value="Nuclease A inhibitor-like"/>
    <property type="match status" value="1"/>
</dbReference>
<organism evidence="1 2">
    <name type="scientific">Pontibacter toksunensis</name>
    <dbReference type="NCBI Taxonomy" id="1332631"/>
    <lineage>
        <taxon>Bacteria</taxon>
        <taxon>Pseudomonadati</taxon>
        <taxon>Bacteroidota</taxon>
        <taxon>Cytophagia</taxon>
        <taxon>Cytophagales</taxon>
        <taxon>Hymenobacteraceae</taxon>
        <taxon>Pontibacter</taxon>
    </lineage>
</organism>
<dbReference type="RefSeq" id="WP_377483403.1">
    <property type="nucleotide sequence ID" value="NZ_JBHUOX010000005.1"/>
</dbReference>
<dbReference type="InterPro" id="IPR036587">
    <property type="entry name" value="NucleaseA_inhib-like_sf"/>
</dbReference>
<accession>A0ABW6BU91</accession>
<dbReference type="Pfam" id="PF07924">
    <property type="entry name" value="NuiA"/>
    <property type="match status" value="1"/>
</dbReference>
<gene>
    <name evidence="1" type="ORF">ACFS7Z_08595</name>
</gene>
<protein>
    <submittedName>
        <fullName evidence="1">Nuclease A inhibitor family protein</fullName>
    </submittedName>
</protein>
<name>A0ABW6BU91_9BACT</name>
<evidence type="ECO:0000313" key="2">
    <source>
        <dbReference type="Proteomes" id="UP001597641"/>
    </source>
</evidence>
<proteinExistence type="predicted"/>
<keyword evidence="2" id="KW-1185">Reference proteome</keyword>
<reference evidence="2" key="1">
    <citation type="journal article" date="2019" name="Int. J. Syst. Evol. Microbiol.">
        <title>The Global Catalogue of Microorganisms (GCM) 10K type strain sequencing project: providing services to taxonomists for standard genome sequencing and annotation.</title>
        <authorList>
            <consortium name="The Broad Institute Genomics Platform"/>
            <consortium name="The Broad Institute Genome Sequencing Center for Infectious Disease"/>
            <person name="Wu L."/>
            <person name="Ma J."/>
        </authorList>
    </citation>
    <scope>NUCLEOTIDE SEQUENCE [LARGE SCALE GENOMIC DNA]</scope>
    <source>
        <strain evidence="2">KCTC 23984</strain>
    </source>
</reference>
<dbReference type="EMBL" id="JBHUOX010000005">
    <property type="protein sequence ID" value="MFD3000414.1"/>
    <property type="molecule type" value="Genomic_DNA"/>
</dbReference>
<dbReference type="Proteomes" id="UP001597641">
    <property type="component" value="Unassembled WGS sequence"/>
</dbReference>
<evidence type="ECO:0000313" key="1">
    <source>
        <dbReference type="EMBL" id="MFD3000414.1"/>
    </source>
</evidence>
<sequence>MTNEAILQKLQELTQGLYYISESDYPMEVVHFDDVEADNLSDEAISQLAGQPTDAKVETVDLAYFLRNMTRTEPEADEAEGQNAERFQALQALMEQQLSGVKVYRIGRREITALALGALPEGGYGGFKTILIET</sequence>
<comment type="caution">
    <text evidence="1">The sequence shown here is derived from an EMBL/GenBank/DDBJ whole genome shotgun (WGS) entry which is preliminary data.</text>
</comment>
<dbReference type="InterPro" id="IPR012489">
    <property type="entry name" value="NucleaseA_inhib-like"/>
</dbReference>
<dbReference type="SUPFAM" id="SSF82602">
    <property type="entry name" value="Nuclease A inhibitor (NuiA)"/>
    <property type="match status" value="1"/>
</dbReference>